<evidence type="ECO:0000313" key="3">
    <source>
        <dbReference type="EMBL" id="GBG04715.1"/>
    </source>
</evidence>
<evidence type="ECO:0000256" key="2">
    <source>
        <dbReference type="ARBA" id="ARBA00022649"/>
    </source>
</evidence>
<evidence type="ECO:0000256" key="1">
    <source>
        <dbReference type="ARBA" id="ARBA00007521"/>
    </source>
</evidence>
<proteinExistence type="inferred from homology"/>
<protein>
    <submittedName>
        <fullName evidence="3">Toxin-antitoxin addiction module toxin component MazF</fullName>
    </submittedName>
</protein>
<gene>
    <name evidence="3" type="primary">mazF</name>
    <name evidence="3" type="ORF">LrDSM24759_06290</name>
</gene>
<dbReference type="SUPFAM" id="SSF50118">
    <property type="entry name" value="Cell growth inhibitor/plasmid maintenance toxic component"/>
    <property type="match status" value="1"/>
</dbReference>
<comment type="similarity">
    <text evidence="1">Belongs to the PemK/MazF family.</text>
</comment>
<dbReference type="Pfam" id="PF02452">
    <property type="entry name" value="PemK_toxin"/>
    <property type="match status" value="1"/>
</dbReference>
<accession>A0A2Z6TCY7</accession>
<dbReference type="GO" id="GO:0006402">
    <property type="term" value="P:mRNA catabolic process"/>
    <property type="evidence" value="ECO:0007669"/>
    <property type="project" value="TreeGrafter"/>
</dbReference>
<dbReference type="PANTHER" id="PTHR33988">
    <property type="entry name" value="ENDORIBONUCLEASE MAZF-RELATED"/>
    <property type="match status" value="1"/>
</dbReference>
<reference evidence="4" key="1">
    <citation type="submission" date="2018-03" db="EMBL/GenBank/DDBJ databases">
        <title>New taxa in the Lactobacillus gasseri group.</title>
        <authorList>
            <person name="Tanizawa Y."/>
            <person name="Tohno M."/>
            <person name="Endo A."/>
            <person name="Arita M."/>
        </authorList>
    </citation>
    <scope>NUCLEOTIDE SEQUENCE [LARGE SCALE GENOMIC DNA]</scope>
    <source>
        <strain evidence="4">DSM 24759</strain>
    </source>
</reference>
<dbReference type="Gene3D" id="2.30.30.110">
    <property type="match status" value="1"/>
</dbReference>
<name>A0A2Z6TCY7_9LACO</name>
<dbReference type="GO" id="GO:0016075">
    <property type="term" value="P:rRNA catabolic process"/>
    <property type="evidence" value="ECO:0007669"/>
    <property type="project" value="TreeGrafter"/>
</dbReference>
<organism evidence="3 4">
    <name type="scientific">Lactobacillus rodentium</name>
    <dbReference type="NCBI Taxonomy" id="947835"/>
    <lineage>
        <taxon>Bacteria</taxon>
        <taxon>Bacillati</taxon>
        <taxon>Bacillota</taxon>
        <taxon>Bacilli</taxon>
        <taxon>Lactobacillales</taxon>
        <taxon>Lactobacillaceae</taxon>
        <taxon>Lactobacillus</taxon>
    </lineage>
</organism>
<keyword evidence="4" id="KW-1185">Reference proteome</keyword>
<dbReference type="InterPro" id="IPR011067">
    <property type="entry name" value="Plasmid_toxin/cell-grow_inhib"/>
</dbReference>
<keyword evidence="2" id="KW-1277">Toxin-antitoxin system</keyword>
<dbReference type="Proteomes" id="UP000257317">
    <property type="component" value="Unassembled WGS sequence"/>
</dbReference>
<evidence type="ECO:0000313" key="4">
    <source>
        <dbReference type="Proteomes" id="UP000257317"/>
    </source>
</evidence>
<dbReference type="InterPro" id="IPR003477">
    <property type="entry name" value="PemK-like"/>
</dbReference>
<dbReference type="GO" id="GO:0003677">
    <property type="term" value="F:DNA binding"/>
    <property type="evidence" value="ECO:0007669"/>
    <property type="project" value="InterPro"/>
</dbReference>
<dbReference type="EMBL" id="BFBY01000003">
    <property type="protein sequence ID" value="GBG04715.1"/>
    <property type="molecule type" value="Genomic_DNA"/>
</dbReference>
<sequence length="91" mass="10179">MRGKHPAVIVSTDAYNSAGNYVIVCPITSHGSDAPIYFKLVDYDTVHGRVNCSQIHSFDQKRIIDKTGERMSASDFTFVHQLLSLALMIDY</sequence>
<dbReference type="AlphaFoldDB" id="A0A2Z6TCY7"/>
<dbReference type="GO" id="GO:0004521">
    <property type="term" value="F:RNA endonuclease activity"/>
    <property type="evidence" value="ECO:0007669"/>
    <property type="project" value="TreeGrafter"/>
</dbReference>
<comment type="caution">
    <text evidence="3">The sequence shown here is derived from an EMBL/GenBank/DDBJ whole genome shotgun (WGS) entry which is preliminary data.</text>
</comment>